<keyword evidence="11" id="KW-1185">Reference proteome</keyword>
<feature type="transmembrane region" description="Helical" evidence="9">
    <location>
        <begin position="401"/>
        <end position="429"/>
    </location>
</feature>
<gene>
    <name evidence="10" type="ORF">GCM10011354_34030</name>
</gene>
<comment type="similarity">
    <text evidence="2">Belongs to the BCCT transporter (TC 2.A.15) family.</text>
</comment>
<dbReference type="RefSeq" id="WP_165403850.1">
    <property type="nucleotide sequence ID" value="NZ_BMHA01000015.1"/>
</dbReference>
<feature type="transmembrane region" description="Helical" evidence="9">
    <location>
        <begin position="194"/>
        <end position="221"/>
    </location>
</feature>
<evidence type="ECO:0000256" key="2">
    <source>
        <dbReference type="ARBA" id="ARBA00005658"/>
    </source>
</evidence>
<keyword evidence="7 9" id="KW-0472">Membrane</keyword>
<feature type="transmembrane region" description="Helical" evidence="9">
    <location>
        <begin position="358"/>
        <end position="381"/>
    </location>
</feature>
<feature type="transmembrane region" description="Helical" evidence="9">
    <location>
        <begin position="21"/>
        <end position="43"/>
    </location>
</feature>
<comment type="caution">
    <text evidence="10">The sequence shown here is derived from an EMBL/GenBank/DDBJ whole genome shotgun (WGS) entry which is preliminary data.</text>
</comment>
<evidence type="ECO:0000256" key="3">
    <source>
        <dbReference type="ARBA" id="ARBA00022448"/>
    </source>
</evidence>
<dbReference type="InterPro" id="IPR018093">
    <property type="entry name" value="BCCT_CS"/>
</dbReference>
<organism evidence="10 11">
    <name type="scientific">Egicoccus halophilus</name>
    <dbReference type="NCBI Taxonomy" id="1670830"/>
    <lineage>
        <taxon>Bacteria</taxon>
        <taxon>Bacillati</taxon>
        <taxon>Actinomycetota</taxon>
        <taxon>Nitriliruptoria</taxon>
        <taxon>Egicoccales</taxon>
        <taxon>Egicoccaceae</taxon>
        <taxon>Egicoccus</taxon>
    </lineage>
</organism>
<feature type="transmembrane region" description="Helical" evidence="9">
    <location>
        <begin position="241"/>
        <end position="261"/>
    </location>
</feature>
<dbReference type="AlphaFoldDB" id="A0A8J3AGZ6"/>
<dbReference type="Proteomes" id="UP000650511">
    <property type="component" value="Unassembled WGS sequence"/>
</dbReference>
<evidence type="ECO:0000256" key="7">
    <source>
        <dbReference type="ARBA" id="ARBA00023136"/>
    </source>
</evidence>
<sequence length="528" mass="56853">MDTESAPSRPTPLRRLLGDAANLPVFVTSAVLVVALAVFGVVAPDAADRVFGGVQGFIVDELGWFYSLVASCFLVFVLWTAFGRYGNVRLGPDDARPDYGYVTWFAMLFSAGMGIGVLFWSVAEPLNHFATPPYGDAETPAAAQRAVNLTFLHWGLHGWAIYAVVGLVLAYVVFRRGLPMAMRSTLQPLLGDRVYGPAGHAIDVFAILGTMFGVATTLGIGAQQGAAGLAHLFDLEATLNVQLWIIALATAAALVSVISGLDRGIKRLSQTAFVLGLVVLAYVLLLGPTGYALTATVESIGRYVQTLPETALRGTAYADPDWMADWTLFYWGWWLAWSPFVGIFIARVSRGRTIREFVLGVLFVPTLVIFLWYGVFGHLALQRVLAGDERLLDTAIDNLPAAIFVFFEAFPLSTVVSLVGLVVIAVYFVTSSDSASFVIDMLASGGDLDPPRRTRVFWAVAEGLVGAMLLVAGGLQAMRTFQITTGLPLALLLIGMCVAMTRALRTERRHGTAGARGRPESDPHVEST</sequence>
<evidence type="ECO:0008006" key="12">
    <source>
        <dbReference type="Google" id="ProtNLM"/>
    </source>
</evidence>
<feature type="transmembrane region" description="Helical" evidence="9">
    <location>
        <begin position="456"/>
        <end position="475"/>
    </location>
</feature>
<feature type="transmembrane region" description="Helical" evidence="9">
    <location>
        <begin position="481"/>
        <end position="500"/>
    </location>
</feature>
<feature type="transmembrane region" description="Helical" evidence="9">
    <location>
        <begin position="102"/>
        <end position="123"/>
    </location>
</feature>
<evidence type="ECO:0000313" key="10">
    <source>
        <dbReference type="EMBL" id="GGI09429.1"/>
    </source>
</evidence>
<keyword evidence="5 9" id="KW-0812">Transmembrane</keyword>
<keyword evidence="6 9" id="KW-1133">Transmembrane helix</keyword>
<dbReference type="Pfam" id="PF02028">
    <property type="entry name" value="BCCT"/>
    <property type="match status" value="1"/>
</dbReference>
<evidence type="ECO:0000256" key="5">
    <source>
        <dbReference type="ARBA" id="ARBA00022692"/>
    </source>
</evidence>
<feature type="region of interest" description="Disordered" evidence="8">
    <location>
        <begin position="509"/>
        <end position="528"/>
    </location>
</feature>
<dbReference type="PROSITE" id="PS01303">
    <property type="entry name" value="BCCT"/>
    <property type="match status" value="1"/>
</dbReference>
<dbReference type="NCBIfam" id="TIGR00842">
    <property type="entry name" value="bcct"/>
    <property type="match status" value="1"/>
</dbReference>
<dbReference type="PANTHER" id="PTHR30047:SF7">
    <property type="entry name" value="HIGH-AFFINITY CHOLINE TRANSPORT PROTEIN"/>
    <property type="match status" value="1"/>
</dbReference>
<evidence type="ECO:0000256" key="9">
    <source>
        <dbReference type="SAM" id="Phobius"/>
    </source>
</evidence>
<dbReference type="GO" id="GO:0005886">
    <property type="term" value="C:plasma membrane"/>
    <property type="evidence" value="ECO:0007669"/>
    <property type="project" value="UniProtKB-SubCell"/>
</dbReference>
<proteinExistence type="inferred from homology"/>
<evidence type="ECO:0000313" key="11">
    <source>
        <dbReference type="Proteomes" id="UP000650511"/>
    </source>
</evidence>
<evidence type="ECO:0000256" key="6">
    <source>
        <dbReference type="ARBA" id="ARBA00022989"/>
    </source>
</evidence>
<evidence type="ECO:0000256" key="8">
    <source>
        <dbReference type="SAM" id="MobiDB-lite"/>
    </source>
</evidence>
<evidence type="ECO:0000256" key="1">
    <source>
        <dbReference type="ARBA" id="ARBA00004651"/>
    </source>
</evidence>
<dbReference type="EMBL" id="BMHA01000015">
    <property type="protein sequence ID" value="GGI09429.1"/>
    <property type="molecule type" value="Genomic_DNA"/>
</dbReference>
<reference evidence="10" key="1">
    <citation type="journal article" date="2014" name="Int. J. Syst. Evol. Microbiol.">
        <title>Complete genome sequence of Corynebacterium casei LMG S-19264T (=DSM 44701T), isolated from a smear-ripened cheese.</title>
        <authorList>
            <consortium name="US DOE Joint Genome Institute (JGI-PGF)"/>
            <person name="Walter F."/>
            <person name="Albersmeier A."/>
            <person name="Kalinowski J."/>
            <person name="Ruckert C."/>
        </authorList>
    </citation>
    <scope>NUCLEOTIDE SEQUENCE</scope>
    <source>
        <strain evidence="10">CGMCC 1.14988</strain>
    </source>
</reference>
<feature type="transmembrane region" description="Helical" evidence="9">
    <location>
        <begin position="273"/>
        <end position="293"/>
    </location>
</feature>
<feature type="transmembrane region" description="Helical" evidence="9">
    <location>
        <begin position="328"/>
        <end position="346"/>
    </location>
</feature>
<accession>A0A8J3AGZ6</accession>
<dbReference type="PANTHER" id="PTHR30047">
    <property type="entry name" value="HIGH-AFFINITY CHOLINE TRANSPORT PROTEIN-RELATED"/>
    <property type="match status" value="1"/>
</dbReference>
<dbReference type="InterPro" id="IPR000060">
    <property type="entry name" value="BCCT_transptr"/>
</dbReference>
<keyword evidence="3" id="KW-0813">Transport</keyword>
<feature type="transmembrane region" description="Helical" evidence="9">
    <location>
        <begin position="63"/>
        <end position="82"/>
    </location>
</feature>
<reference evidence="10" key="2">
    <citation type="submission" date="2020-09" db="EMBL/GenBank/DDBJ databases">
        <authorList>
            <person name="Sun Q."/>
            <person name="Zhou Y."/>
        </authorList>
    </citation>
    <scope>NUCLEOTIDE SEQUENCE</scope>
    <source>
        <strain evidence="10">CGMCC 1.14988</strain>
    </source>
</reference>
<feature type="compositionally biased region" description="Basic and acidic residues" evidence="8">
    <location>
        <begin position="517"/>
        <end position="528"/>
    </location>
</feature>
<keyword evidence="4" id="KW-1003">Cell membrane</keyword>
<comment type="subcellular location">
    <subcellularLocation>
        <location evidence="1">Cell membrane</location>
        <topology evidence="1">Multi-pass membrane protein</topology>
    </subcellularLocation>
</comment>
<name>A0A8J3AGZ6_9ACTN</name>
<dbReference type="GO" id="GO:0022857">
    <property type="term" value="F:transmembrane transporter activity"/>
    <property type="evidence" value="ECO:0007669"/>
    <property type="project" value="InterPro"/>
</dbReference>
<protein>
    <recommendedName>
        <fullName evidence="12">Choline/glycine/proline betaine transport protein</fullName>
    </recommendedName>
</protein>
<evidence type="ECO:0000256" key="4">
    <source>
        <dbReference type="ARBA" id="ARBA00022475"/>
    </source>
</evidence>
<feature type="transmembrane region" description="Helical" evidence="9">
    <location>
        <begin position="156"/>
        <end position="174"/>
    </location>
</feature>